<proteinExistence type="predicted"/>
<gene>
    <name evidence="1" type="ORF">AN640_05470</name>
</gene>
<dbReference type="EMBL" id="LJHD01000104">
    <property type="protein sequence ID" value="ONI44559.1"/>
    <property type="molecule type" value="Genomic_DNA"/>
</dbReference>
<evidence type="ECO:0000313" key="1">
    <source>
        <dbReference type="EMBL" id="ONI44559.1"/>
    </source>
</evidence>
<name>A0ACC8XHY7_9FIRM</name>
<keyword evidence="2" id="KW-1185">Reference proteome</keyword>
<protein>
    <submittedName>
        <fullName evidence="1">Uncharacterized protein</fullName>
    </submittedName>
</protein>
<organism evidence="1 2">
    <name type="scientific">Candidatus Epulonipiscium fishelsonii</name>
    <dbReference type="NCBI Taxonomy" id="77094"/>
    <lineage>
        <taxon>Bacteria</taxon>
        <taxon>Bacillati</taxon>
        <taxon>Bacillota</taxon>
        <taxon>Clostridia</taxon>
        <taxon>Lachnospirales</taxon>
        <taxon>Lachnospiraceae</taxon>
        <taxon>Candidatus Epulonipiscium</taxon>
    </lineage>
</organism>
<dbReference type="Proteomes" id="UP000188637">
    <property type="component" value="Unassembled WGS sequence"/>
</dbReference>
<reference evidence="1" key="1">
    <citation type="submission" date="2016-08" db="EMBL/GenBank/DDBJ databases">
        <authorList>
            <person name="Ngugi D.K."/>
            <person name="Miyake S."/>
            <person name="Stingl U."/>
        </authorList>
    </citation>
    <scope>NUCLEOTIDE SEQUENCE</scope>
    <source>
        <strain evidence="1">SCG-D08WGA-EpuloA1</strain>
    </source>
</reference>
<comment type="caution">
    <text evidence="1">The sequence shown here is derived from an EMBL/GenBank/DDBJ whole genome shotgun (WGS) entry which is preliminary data.</text>
</comment>
<sequence length="271" mass="30910">MVISNLFKQQNSMWKINIKGVSSNKNKEDKNLTNEQHWMKTQIESIQNQSKQDKIAAIYDKAKNGEPLTEAEKELIKGYSPEMYERVLEYEKMHEEVEKVKEKLDNAESKEEVHSITNGELVKAGVAAETGIDIITAMGILEEIDKFMKGVKYQNLPVEDEEYSINKENKENEEIEDENIVEDVTLEETIQDLTETNFDKTIPDTDIQADFTVQDIDTNVQANSAETKTTFNKNKLSDVKSTLAKVSMEQSNHKTPYSSKGLNLSTRSFKA</sequence>
<accession>A0ACC8XHY7</accession>
<evidence type="ECO:0000313" key="2">
    <source>
        <dbReference type="Proteomes" id="UP000188637"/>
    </source>
</evidence>